<keyword evidence="2" id="KW-1185">Reference proteome</keyword>
<protein>
    <submittedName>
        <fullName evidence="1">Uncharacterized protein</fullName>
    </submittedName>
</protein>
<accession>A0A085LJF5</accession>
<evidence type="ECO:0000313" key="1">
    <source>
        <dbReference type="EMBL" id="KFD45101.1"/>
    </source>
</evidence>
<dbReference type="AlphaFoldDB" id="A0A085LJF5"/>
<proteinExistence type="predicted"/>
<reference evidence="1 2" key="1">
    <citation type="journal article" date="2014" name="Nat. Genet.">
        <title>Genome and transcriptome of the porcine whipworm Trichuris suis.</title>
        <authorList>
            <person name="Jex A.R."/>
            <person name="Nejsum P."/>
            <person name="Schwarz E.M."/>
            <person name="Hu L."/>
            <person name="Young N.D."/>
            <person name="Hall R.S."/>
            <person name="Korhonen P.K."/>
            <person name="Liao S."/>
            <person name="Thamsborg S."/>
            <person name="Xia J."/>
            <person name="Xu P."/>
            <person name="Wang S."/>
            <person name="Scheerlinck J.P."/>
            <person name="Hofmann A."/>
            <person name="Sternberg P.W."/>
            <person name="Wang J."/>
            <person name="Gasser R.B."/>
        </authorList>
    </citation>
    <scope>NUCLEOTIDE SEQUENCE [LARGE SCALE GENOMIC DNA]</scope>
    <source>
        <strain evidence="1">DCEP-RM93M</strain>
    </source>
</reference>
<name>A0A085LJF5_9BILA</name>
<gene>
    <name evidence="1" type="ORF">M513_14021</name>
</gene>
<organism evidence="1 2">
    <name type="scientific">Trichuris suis</name>
    <name type="common">pig whipworm</name>
    <dbReference type="NCBI Taxonomy" id="68888"/>
    <lineage>
        <taxon>Eukaryota</taxon>
        <taxon>Metazoa</taxon>
        <taxon>Ecdysozoa</taxon>
        <taxon>Nematoda</taxon>
        <taxon>Enoplea</taxon>
        <taxon>Dorylaimia</taxon>
        <taxon>Trichinellida</taxon>
        <taxon>Trichuridae</taxon>
        <taxon>Trichuris</taxon>
    </lineage>
</organism>
<evidence type="ECO:0000313" key="2">
    <source>
        <dbReference type="Proteomes" id="UP000030764"/>
    </source>
</evidence>
<dbReference type="Proteomes" id="UP000030764">
    <property type="component" value="Unassembled WGS sequence"/>
</dbReference>
<dbReference type="EMBL" id="KL363777">
    <property type="protein sequence ID" value="KFD45101.1"/>
    <property type="molecule type" value="Genomic_DNA"/>
</dbReference>
<sequence>MDKNEKSIPSARIGWKKTEGLDKKPGGIEFQLTNLTSSELDLNHNFTCPTWSRGPHANFP</sequence>